<dbReference type="AlphaFoldDB" id="A0A3B0VFX1"/>
<organism evidence="1">
    <name type="scientific">hydrothermal vent metagenome</name>
    <dbReference type="NCBI Taxonomy" id="652676"/>
    <lineage>
        <taxon>unclassified sequences</taxon>
        <taxon>metagenomes</taxon>
        <taxon>ecological metagenomes</taxon>
    </lineage>
</organism>
<protein>
    <submittedName>
        <fullName evidence="1">Uncharacterized protein</fullName>
    </submittedName>
</protein>
<sequence length="32" mass="3614">MNWLPIFILLITLIVTFIPAPKTEEPNDSSPC</sequence>
<reference evidence="1" key="1">
    <citation type="submission" date="2018-06" db="EMBL/GenBank/DDBJ databases">
        <authorList>
            <person name="Zhirakovskaya E."/>
        </authorList>
    </citation>
    <scope>NUCLEOTIDE SEQUENCE</scope>
</reference>
<gene>
    <name evidence="1" type="ORF">MNBD_CHLOROFLEXI01-3816</name>
</gene>
<accession>A0A3B0VFX1</accession>
<proteinExistence type="predicted"/>
<name>A0A3B0VFX1_9ZZZZ</name>
<dbReference type="EMBL" id="UOEU01000112">
    <property type="protein sequence ID" value="VAW30926.1"/>
    <property type="molecule type" value="Genomic_DNA"/>
</dbReference>
<evidence type="ECO:0000313" key="1">
    <source>
        <dbReference type="EMBL" id="VAW30926.1"/>
    </source>
</evidence>